<sequence>MSHGGASLDFPSIAQNDKTRESSELESDVPNNIQSQMIHGQNCIWSGESSVCSKKLKHYPAFIRDGTTVAVHSFALIKGEEENQHIGYVEDLYEDYSGHKMVKVRWFNSSEEVGGIPSHEVMITPHVEVVSAECIGGLATVLTPKHYQQCLAVVSQDFSDGVYMCSRQIKNNKVSSFPLCKLRGYSNQTIFSILNPPVIPSNEEVPSSFEQKLKGVDDGRCCFGAGEEIEVLSCDSGLRGCWHRCKILKAKKKHLKVVYVDVEHVDGLGNIEEWIAACRVADPDKLGMRYLGRHTIRPWAPSCSNACFSIGDAVDAWWCNAWWEGVVVATPILAIDTFCVYFPGENRFEDCEKKNLRCSKDWVGNKWLEIQPKPNIDVLNLQTTVDTQALASSQKEEAPAK</sequence>
<dbReference type="InterPro" id="IPR043151">
    <property type="entry name" value="BAH_sf"/>
</dbReference>
<dbReference type="Gramene" id="mRNA:HanXRQr2_Chr05g0192861">
    <property type="protein sequence ID" value="mRNA:HanXRQr2_Chr05g0192861"/>
    <property type="gene ID" value="HanXRQr2_Chr05g0192861"/>
</dbReference>
<comment type="caution">
    <text evidence="3">The sequence shown here is derived from an EMBL/GenBank/DDBJ whole genome shotgun (WGS) entry which is preliminary data.</text>
</comment>
<accession>A0A9K3IWQ6</accession>
<dbReference type="PROSITE" id="PS51038">
    <property type="entry name" value="BAH"/>
    <property type="match status" value="1"/>
</dbReference>
<dbReference type="SMART" id="SM00743">
    <property type="entry name" value="Agenet"/>
    <property type="match status" value="1"/>
</dbReference>
<dbReference type="PANTHER" id="PTHR31917">
    <property type="entry name" value="AGENET DOMAIN-CONTAINING PROTEIN-RELATED"/>
    <property type="match status" value="1"/>
</dbReference>
<dbReference type="Pfam" id="PF05641">
    <property type="entry name" value="Agenet"/>
    <property type="match status" value="1"/>
</dbReference>
<evidence type="ECO:0000313" key="3">
    <source>
        <dbReference type="EMBL" id="KAF5804061.1"/>
    </source>
</evidence>
<dbReference type="Gene3D" id="2.30.30.490">
    <property type="match status" value="1"/>
</dbReference>
<dbReference type="PANTHER" id="PTHR31917:SF3">
    <property type="entry name" value="BROMO ADJACENT-LIKE DOMAIN PROTEIN"/>
    <property type="match status" value="1"/>
</dbReference>
<dbReference type="GO" id="GO:0003682">
    <property type="term" value="F:chromatin binding"/>
    <property type="evidence" value="ECO:0007669"/>
    <property type="project" value="InterPro"/>
</dbReference>
<name>A0A9K3IWQ6_HELAN</name>
<protein>
    <submittedName>
        <fullName evidence="3">BAH domain, Agenet-like domain, Agenet domain, plant type</fullName>
    </submittedName>
</protein>
<organism evidence="3 4">
    <name type="scientific">Helianthus annuus</name>
    <name type="common">Common sunflower</name>
    <dbReference type="NCBI Taxonomy" id="4232"/>
    <lineage>
        <taxon>Eukaryota</taxon>
        <taxon>Viridiplantae</taxon>
        <taxon>Streptophyta</taxon>
        <taxon>Embryophyta</taxon>
        <taxon>Tracheophyta</taxon>
        <taxon>Spermatophyta</taxon>
        <taxon>Magnoliopsida</taxon>
        <taxon>eudicotyledons</taxon>
        <taxon>Gunneridae</taxon>
        <taxon>Pentapetalae</taxon>
        <taxon>asterids</taxon>
        <taxon>campanulids</taxon>
        <taxon>Asterales</taxon>
        <taxon>Asteraceae</taxon>
        <taxon>Asteroideae</taxon>
        <taxon>Heliantheae alliance</taxon>
        <taxon>Heliantheae</taxon>
        <taxon>Helianthus</taxon>
    </lineage>
</organism>
<reference evidence="3" key="2">
    <citation type="submission" date="2020-06" db="EMBL/GenBank/DDBJ databases">
        <title>Helianthus annuus Genome sequencing and assembly Release 2.</title>
        <authorList>
            <person name="Gouzy J."/>
            <person name="Langlade N."/>
            <person name="Munos S."/>
        </authorList>
    </citation>
    <scope>NUCLEOTIDE SEQUENCE</scope>
    <source>
        <tissue evidence="3">Leaves</tissue>
    </source>
</reference>
<dbReference type="SMART" id="SM00439">
    <property type="entry name" value="BAH"/>
    <property type="match status" value="1"/>
</dbReference>
<dbReference type="InterPro" id="IPR001025">
    <property type="entry name" value="BAH_dom"/>
</dbReference>
<reference evidence="3" key="1">
    <citation type="journal article" date="2017" name="Nature">
        <title>The sunflower genome provides insights into oil metabolism, flowering and Asterid evolution.</title>
        <authorList>
            <person name="Badouin H."/>
            <person name="Gouzy J."/>
            <person name="Grassa C.J."/>
            <person name="Murat F."/>
            <person name="Staton S.E."/>
            <person name="Cottret L."/>
            <person name="Lelandais-Briere C."/>
            <person name="Owens G.L."/>
            <person name="Carrere S."/>
            <person name="Mayjonade B."/>
            <person name="Legrand L."/>
            <person name="Gill N."/>
            <person name="Kane N.C."/>
            <person name="Bowers J.E."/>
            <person name="Hubner S."/>
            <person name="Bellec A."/>
            <person name="Berard A."/>
            <person name="Berges H."/>
            <person name="Blanchet N."/>
            <person name="Boniface M.C."/>
            <person name="Brunel D."/>
            <person name="Catrice O."/>
            <person name="Chaidir N."/>
            <person name="Claudel C."/>
            <person name="Donnadieu C."/>
            <person name="Faraut T."/>
            <person name="Fievet G."/>
            <person name="Helmstetter N."/>
            <person name="King M."/>
            <person name="Knapp S.J."/>
            <person name="Lai Z."/>
            <person name="Le Paslier M.C."/>
            <person name="Lippi Y."/>
            <person name="Lorenzon L."/>
            <person name="Mandel J.R."/>
            <person name="Marage G."/>
            <person name="Marchand G."/>
            <person name="Marquand E."/>
            <person name="Bret-Mestries E."/>
            <person name="Morien E."/>
            <person name="Nambeesan S."/>
            <person name="Nguyen T."/>
            <person name="Pegot-Espagnet P."/>
            <person name="Pouilly N."/>
            <person name="Raftis F."/>
            <person name="Sallet E."/>
            <person name="Schiex T."/>
            <person name="Thomas J."/>
            <person name="Vandecasteele C."/>
            <person name="Vares D."/>
            <person name="Vear F."/>
            <person name="Vautrin S."/>
            <person name="Crespi M."/>
            <person name="Mangin B."/>
            <person name="Burke J.M."/>
            <person name="Salse J."/>
            <person name="Munos S."/>
            <person name="Vincourt P."/>
            <person name="Rieseberg L.H."/>
            <person name="Langlade N.B."/>
        </authorList>
    </citation>
    <scope>NUCLEOTIDE SEQUENCE</scope>
    <source>
        <tissue evidence="3">Leaves</tissue>
    </source>
</reference>
<dbReference type="AlphaFoldDB" id="A0A9K3IWQ6"/>
<feature type="domain" description="BAH" evidence="2">
    <location>
        <begin position="67"/>
        <end position="195"/>
    </location>
</feature>
<dbReference type="Proteomes" id="UP000215914">
    <property type="component" value="Unassembled WGS sequence"/>
</dbReference>
<keyword evidence="4" id="KW-1185">Reference proteome</keyword>
<proteinExistence type="predicted"/>
<dbReference type="EMBL" id="MNCJ02000320">
    <property type="protein sequence ID" value="KAF5804061.1"/>
    <property type="molecule type" value="Genomic_DNA"/>
</dbReference>
<evidence type="ECO:0000259" key="2">
    <source>
        <dbReference type="PROSITE" id="PS51038"/>
    </source>
</evidence>
<evidence type="ECO:0000313" key="4">
    <source>
        <dbReference type="Proteomes" id="UP000215914"/>
    </source>
</evidence>
<gene>
    <name evidence="3" type="ORF">HanXRQr2_Chr05g0192861</name>
</gene>
<dbReference type="InterPro" id="IPR014002">
    <property type="entry name" value="Agenet_dom_plant"/>
</dbReference>
<evidence type="ECO:0000256" key="1">
    <source>
        <dbReference type="SAM" id="MobiDB-lite"/>
    </source>
</evidence>
<feature type="region of interest" description="Disordered" evidence="1">
    <location>
        <begin position="1"/>
        <end position="28"/>
    </location>
</feature>
<dbReference type="InterPro" id="IPR008395">
    <property type="entry name" value="Agenet-like_dom"/>
</dbReference>
<dbReference type="Pfam" id="PF01426">
    <property type="entry name" value="BAH"/>
    <property type="match status" value="1"/>
</dbReference>